<keyword evidence="10" id="KW-1185">Reference proteome</keyword>
<accession>A0ABU8EAP9</accession>
<evidence type="ECO:0000256" key="2">
    <source>
        <dbReference type="ARBA" id="ARBA00009539"/>
    </source>
</evidence>
<dbReference type="PROSITE" id="PS00075">
    <property type="entry name" value="DHFR_1"/>
    <property type="match status" value="1"/>
</dbReference>
<dbReference type="Proteomes" id="UP001373496">
    <property type="component" value="Unassembled WGS sequence"/>
</dbReference>
<reference evidence="9 10" key="1">
    <citation type="submission" date="2024-03" db="EMBL/GenBank/DDBJ databases">
        <title>Draft genome sequence of Klenkia terrae.</title>
        <authorList>
            <person name="Duangmal K."/>
            <person name="Chantavorakit T."/>
        </authorList>
    </citation>
    <scope>NUCLEOTIDE SEQUENCE [LARGE SCALE GENOMIC DNA]</scope>
    <source>
        <strain evidence="9 10">JCM 17786</strain>
    </source>
</reference>
<evidence type="ECO:0000256" key="5">
    <source>
        <dbReference type="ARBA" id="ARBA00022857"/>
    </source>
</evidence>
<name>A0ABU8EAP9_9ACTN</name>
<comment type="similarity">
    <text evidence="2 7">Belongs to the dihydrofolate reductase family.</text>
</comment>
<dbReference type="InterPro" id="IPR001796">
    <property type="entry name" value="DHFR_dom"/>
</dbReference>
<comment type="pathway">
    <text evidence="1">Cofactor biosynthesis; tetrahydrofolate biosynthesis; 5,6,7,8-tetrahydrofolate from 7,8-dihydrofolate: step 1/1.</text>
</comment>
<sequence length="177" mass="17964">MSGGLSLVVAVADDGVIGDADALPWHISEDLRRFRELTTGHVLVAGRRTHESITARLGQPLPGRHTVVVSGSTPPGGPTAFTAGAATTVADLGTALATAAQLSAGAPQPGVVVIGGARVYAQALPQVGTVHLTRVHLTPGGDTLMPEGWLDGFTVVDSRDLATSSGADVTFQTLTRG</sequence>
<dbReference type="EC" id="1.5.1.3" evidence="3"/>
<gene>
    <name evidence="9" type="ORF">UXQ13_19755</name>
</gene>
<protein>
    <recommendedName>
        <fullName evidence="3">dihydrofolate reductase</fullName>
        <ecNumber evidence="3">1.5.1.3</ecNumber>
    </recommendedName>
</protein>
<keyword evidence="5" id="KW-0521">NADP</keyword>
<comment type="caution">
    <text evidence="9">The sequence shown here is derived from an EMBL/GenBank/DDBJ whole genome shotgun (WGS) entry which is preliminary data.</text>
</comment>
<evidence type="ECO:0000256" key="6">
    <source>
        <dbReference type="ARBA" id="ARBA00023002"/>
    </source>
</evidence>
<dbReference type="SUPFAM" id="SSF53597">
    <property type="entry name" value="Dihydrofolate reductase-like"/>
    <property type="match status" value="1"/>
</dbReference>
<dbReference type="EMBL" id="JBAPLV010000028">
    <property type="protein sequence ID" value="MEI4280719.1"/>
    <property type="molecule type" value="Genomic_DNA"/>
</dbReference>
<evidence type="ECO:0000313" key="10">
    <source>
        <dbReference type="Proteomes" id="UP001373496"/>
    </source>
</evidence>
<dbReference type="CDD" id="cd00209">
    <property type="entry name" value="DHFR"/>
    <property type="match status" value="1"/>
</dbReference>
<dbReference type="PROSITE" id="PS51330">
    <property type="entry name" value="DHFR_2"/>
    <property type="match status" value="1"/>
</dbReference>
<evidence type="ECO:0000256" key="3">
    <source>
        <dbReference type="ARBA" id="ARBA00012856"/>
    </source>
</evidence>
<keyword evidence="6 9" id="KW-0560">Oxidoreductase</keyword>
<evidence type="ECO:0000256" key="1">
    <source>
        <dbReference type="ARBA" id="ARBA00004903"/>
    </source>
</evidence>
<proteinExistence type="inferred from homology"/>
<dbReference type="Pfam" id="PF00186">
    <property type="entry name" value="DHFR_1"/>
    <property type="match status" value="1"/>
</dbReference>
<dbReference type="PRINTS" id="PR00070">
    <property type="entry name" value="DHFR"/>
</dbReference>
<dbReference type="PANTHER" id="PTHR48069:SF3">
    <property type="entry name" value="DIHYDROFOLATE REDUCTASE"/>
    <property type="match status" value="1"/>
</dbReference>
<dbReference type="InterPro" id="IPR012259">
    <property type="entry name" value="DHFR"/>
</dbReference>
<keyword evidence="4" id="KW-0554">One-carbon metabolism</keyword>
<organism evidence="9 10">
    <name type="scientific">Klenkia terrae</name>
    <dbReference type="NCBI Taxonomy" id="1052259"/>
    <lineage>
        <taxon>Bacteria</taxon>
        <taxon>Bacillati</taxon>
        <taxon>Actinomycetota</taxon>
        <taxon>Actinomycetes</taxon>
        <taxon>Geodermatophilales</taxon>
        <taxon>Geodermatophilaceae</taxon>
        <taxon>Klenkia</taxon>
    </lineage>
</organism>
<evidence type="ECO:0000256" key="7">
    <source>
        <dbReference type="RuleBase" id="RU004474"/>
    </source>
</evidence>
<evidence type="ECO:0000313" key="9">
    <source>
        <dbReference type="EMBL" id="MEI4280719.1"/>
    </source>
</evidence>
<dbReference type="PANTHER" id="PTHR48069">
    <property type="entry name" value="DIHYDROFOLATE REDUCTASE"/>
    <property type="match status" value="1"/>
</dbReference>
<feature type="domain" description="DHFR" evidence="8">
    <location>
        <begin position="4"/>
        <end position="176"/>
    </location>
</feature>
<dbReference type="Gene3D" id="3.40.430.10">
    <property type="entry name" value="Dihydrofolate Reductase, subunit A"/>
    <property type="match status" value="1"/>
</dbReference>
<dbReference type="GO" id="GO:0004146">
    <property type="term" value="F:dihydrofolate reductase activity"/>
    <property type="evidence" value="ECO:0007669"/>
    <property type="project" value="UniProtKB-EC"/>
</dbReference>
<evidence type="ECO:0000259" key="8">
    <source>
        <dbReference type="PROSITE" id="PS51330"/>
    </source>
</evidence>
<evidence type="ECO:0000256" key="4">
    <source>
        <dbReference type="ARBA" id="ARBA00022563"/>
    </source>
</evidence>
<dbReference type="InterPro" id="IPR024072">
    <property type="entry name" value="DHFR-like_dom_sf"/>
</dbReference>
<dbReference type="InterPro" id="IPR017925">
    <property type="entry name" value="DHFR_CS"/>
</dbReference>
<dbReference type="RefSeq" id="WP_336392821.1">
    <property type="nucleotide sequence ID" value="NZ_JBAPLV010000028.1"/>
</dbReference>